<evidence type="ECO:0000259" key="1">
    <source>
        <dbReference type="Pfam" id="PF12682"/>
    </source>
</evidence>
<dbReference type="EMBL" id="JACSNQ010000010">
    <property type="protein sequence ID" value="MBM6775071.1"/>
    <property type="molecule type" value="Genomic_DNA"/>
</dbReference>
<gene>
    <name evidence="2" type="ORF">H9X80_05900</name>
</gene>
<accession>A0ABS2F249</accession>
<dbReference type="Gene3D" id="3.40.50.360">
    <property type="match status" value="1"/>
</dbReference>
<dbReference type="PANTHER" id="PTHR39201">
    <property type="entry name" value="EXPORTED PROTEIN-RELATED"/>
    <property type="match status" value="1"/>
</dbReference>
<protein>
    <submittedName>
        <fullName evidence="2">NAD(P)H-dependent oxidoreductase</fullName>
    </submittedName>
</protein>
<dbReference type="RefSeq" id="WP_204793415.1">
    <property type="nucleotide sequence ID" value="NZ_JACSNQ010000010.1"/>
</dbReference>
<organism evidence="2 3">
    <name type="scientific">Olsenella profusa</name>
    <dbReference type="NCBI Taxonomy" id="138595"/>
    <lineage>
        <taxon>Bacteria</taxon>
        <taxon>Bacillati</taxon>
        <taxon>Actinomycetota</taxon>
        <taxon>Coriobacteriia</taxon>
        <taxon>Coriobacteriales</taxon>
        <taxon>Atopobiaceae</taxon>
        <taxon>Olsenella</taxon>
    </lineage>
</organism>
<keyword evidence="3" id="KW-1185">Reference proteome</keyword>
<sequence length="172" mass="18069">MGKTLVAYFSRPGQNYVSGGIVGLPRGNTEVLAEAIADALGADTYRIEPAVAYPEDYYACTDVAKRELVEGARPELAAAPPSLEDYDVIILGYPNWWGTCPMAVRTFLDACDLAGKVIAPLCTNEGSGMGSSVTDLRRAYPQATVAEGLAIAGHDAAASTGRAVAWAQRVVS</sequence>
<feature type="domain" description="Flavodoxin-like" evidence="1">
    <location>
        <begin position="27"/>
        <end position="154"/>
    </location>
</feature>
<evidence type="ECO:0000313" key="3">
    <source>
        <dbReference type="Proteomes" id="UP000712527"/>
    </source>
</evidence>
<proteinExistence type="predicted"/>
<dbReference type="PANTHER" id="PTHR39201:SF1">
    <property type="entry name" value="FLAVODOXIN-LIKE DOMAIN-CONTAINING PROTEIN"/>
    <property type="match status" value="1"/>
</dbReference>
<dbReference type="InterPro" id="IPR008254">
    <property type="entry name" value="Flavodoxin/NO_synth"/>
</dbReference>
<name>A0ABS2F249_9ACTN</name>
<comment type="caution">
    <text evidence="2">The sequence shown here is derived from an EMBL/GenBank/DDBJ whole genome shotgun (WGS) entry which is preliminary data.</text>
</comment>
<evidence type="ECO:0000313" key="2">
    <source>
        <dbReference type="EMBL" id="MBM6775071.1"/>
    </source>
</evidence>
<reference evidence="2 3" key="1">
    <citation type="journal article" date="2021" name="Sci. Rep.">
        <title>The distribution of antibiotic resistance genes in chicken gut microbiota commensals.</title>
        <authorList>
            <person name="Juricova H."/>
            <person name="Matiasovicova J."/>
            <person name="Kubasova T."/>
            <person name="Cejkova D."/>
            <person name="Rychlik I."/>
        </authorList>
    </citation>
    <scope>NUCLEOTIDE SEQUENCE [LARGE SCALE GENOMIC DNA]</scope>
    <source>
        <strain evidence="2 3">An794</strain>
    </source>
</reference>
<dbReference type="SUPFAM" id="SSF52218">
    <property type="entry name" value="Flavoproteins"/>
    <property type="match status" value="1"/>
</dbReference>
<dbReference type="Proteomes" id="UP000712527">
    <property type="component" value="Unassembled WGS sequence"/>
</dbReference>
<dbReference type="InterPro" id="IPR029039">
    <property type="entry name" value="Flavoprotein-like_sf"/>
</dbReference>
<dbReference type="Pfam" id="PF12682">
    <property type="entry name" value="Flavodoxin_4"/>
    <property type="match status" value="1"/>
</dbReference>